<dbReference type="Proteomes" id="UP000199385">
    <property type="component" value="Chromosome I"/>
</dbReference>
<dbReference type="STRING" id="261654.GA0070611_4379"/>
<dbReference type="RefSeq" id="WP_231921183.1">
    <property type="nucleotide sequence ID" value="NZ_LT594323.1"/>
</dbReference>
<proteinExistence type="predicted"/>
<protein>
    <submittedName>
        <fullName evidence="1">Uncharacterized protein</fullName>
    </submittedName>
</protein>
<dbReference type="EMBL" id="LT594323">
    <property type="protein sequence ID" value="SBT49343.1"/>
    <property type="molecule type" value="Genomic_DNA"/>
</dbReference>
<keyword evidence="2" id="KW-1185">Reference proteome</keyword>
<sequence length="122" mass="13390">MDPSRLPEASRRRIEQLNARTPLEAVTDLASAYLADADGFDEVLDHIRRKATYNVRNVQREIASIEQVLAEPQPPGALARLVAWNGNWVLDDPSDAGAADFLASLAGHMRAVVAEIEAARWS</sequence>
<evidence type="ECO:0000313" key="1">
    <source>
        <dbReference type="EMBL" id="SBT49343.1"/>
    </source>
</evidence>
<name>A0A1A8ZZS6_9ACTN</name>
<organism evidence="1 2">
    <name type="scientific">Micromonospora auratinigra</name>
    <dbReference type="NCBI Taxonomy" id="261654"/>
    <lineage>
        <taxon>Bacteria</taxon>
        <taxon>Bacillati</taxon>
        <taxon>Actinomycetota</taxon>
        <taxon>Actinomycetes</taxon>
        <taxon>Micromonosporales</taxon>
        <taxon>Micromonosporaceae</taxon>
        <taxon>Micromonospora</taxon>
    </lineage>
</organism>
<accession>A0A1A8ZZS6</accession>
<dbReference type="PATRIC" id="fig|261654.4.peg.4441"/>
<evidence type="ECO:0000313" key="2">
    <source>
        <dbReference type="Proteomes" id="UP000199385"/>
    </source>
</evidence>
<dbReference type="AlphaFoldDB" id="A0A1A8ZZS6"/>
<gene>
    <name evidence="1" type="ORF">GA0070611_4379</name>
</gene>
<reference evidence="2" key="1">
    <citation type="submission" date="2016-06" db="EMBL/GenBank/DDBJ databases">
        <authorList>
            <person name="Varghese N."/>
            <person name="Submissions Spin"/>
        </authorList>
    </citation>
    <scope>NUCLEOTIDE SEQUENCE [LARGE SCALE GENOMIC DNA]</scope>
    <source>
        <strain evidence="2">DSM 44815</strain>
    </source>
</reference>